<dbReference type="OMA" id="GMKRAYD"/>
<dbReference type="GeneID" id="27718715"/>
<keyword evidence="4" id="KW-0653">Protein transport</keyword>
<dbReference type="PANTHER" id="PTHR40787:SF3">
    <property type="entry name" value="PROTEIN TRANSPORT PROTEIN SEC39"/>
    <property type="match status" value="1"/>
</dbReference>
<feature type="region of interest" description="Disordered" evidence="5">
    <location>
        <begin position="693"/>
        <end position="724"/>
    </location>
</feature>
<dbReference type="KEGG" id="sapo:SAPIO_CDS0563"/>
<dbReference type="VEuPathDB" id="FungiDB:SAPIO_CDS0563"/>
<feature type="compositionally biased region" description="Polar residues" evidence="5">
    <location>
        <begin position="704"/>
        <end position="719"/>
    </location>
</feature>
<keyword evidence="8" id="KW-1185">Reference proteome</keyword>
<dbReference type="EMBL" id="JOWA01000022">
    <property type="protein sequence ID" value="KEZ46715.1"/>
    <property type="molecule type" value="Genomic_DNA"/>
</dbReference>
<accession>A0A084GHA3</accession>
<gene>
    <name evidence="7" type="ORF">SAPIO_CDS0563</name>
</gene>
<evidence type="ECO:0000313" key="8">
    <source>
        <dbReference type="Proteomes" id="UP000028545"/>
    </source>
</evidence>
<dbReference type="Proteomes" id="UP000028545">
    <property type="component" value="Unassembled WGS sequence"/>
</dbReference>
<comment type="caution">
    <text evidence="7">The sequence shown here is derived from an EMBL/GenBank/DDBJ whole genome shotgun (WGS) entry which is preliminary data.</text>
</comment>
<dbReference type="RefSeq" id="XP_016646514.1">
    <property type="nucleotide sequence ID" value="XM_016783314.1"/>
</dbReference>
<dbReference type="Pfam" id="PF08314">
    <property type="entry name" value="Sec39"/>
    <property type="match status" value="2"/>
</dbReference>
<protein>
    <submittedName>
        <fullName evidence="7">Protein transporter Sec39</fullName>
    </submittedName>
</protein>
<keyword evidence="3" id="KW-0256">Endoplasmic reticulum</keyword>
<feature type="domain" description="Sec39" evidence="6">
    <location>
        <begin position="12"/>
        <end position="99"/>
    </location>
</feature>
<dbReference type="InterPro" id="IPR013244">
    <property type="entry name" value="Sec39_domain"/>
</dbReference>
<dbReference type="AlphaFoldDB" id="A0A084GHA3"/>
<comment type="subcellular location">
    <subcellularLocation>
        <location evidence="1">Endoplasmic reticulum</location>
    </subcellularLocation>
</comment>
<evidence type="ECO:0000256" key="4">
    <source>
        <dbReference type="ARBA" id="ARBA00022927"/>
    </source>
</evidence>
<organism evidence="7 8">
    <name type="scientific">Pseudallescheria apiosperma</name>
    <name type="common">Scedosporium apiospermum</name>
    <dbReference type="NCBI Taxonomy" id="563466"/>
    <lineage>
        <taxon>Eukaryota</taxon>
        <taxon>Fungi</taxon>
        <taxon>Dikarya</taxon>
        <taxon>Ascomycota</taxon>
        <taxon>Pezizomycotina</taxon>
        <taxon>Sordariomycetes</taxon>
        <taxon>Hypocreomycetidae</taxon>
        <taxon>Microascales</taxon>
        <taxon>Microascaceae</taxon>
        <taxon>Scedosporium</taxon>
    </lineage>
</organism>
<dbReference type="HOGENOM" id="CLU_006056_0_0_1"/>
<evidence type="ECO:0000256" key="1">
    <source>
        <dbReference type="ARBA" id="ARBA00004240"/>
    </source>
</evidence>
<evidence type="ECO:0000256" key="5">
    <source>
        <dbReference type="SAM" id="MobiDB-lite"/>
    </source>
</evidence>
<evidence type="ECO:0000259" key="6">
    <source>
        <dbReference type="Pfam" id="PF08314"/>
    </source>
</evidence>
<feature type="domain" description="Sec39" evidence="6">
    <location>
        <begin position="102"/>
        <end position="687"/>
    </location>
</feature>
<feature type="region of interest" description="Disordered" evidence="5">
    <location>
        <begin position="748"/>
        <end position="777"/>
    </location>
</feature>
<dbReference type="GO" id="GO:0005783">
    <property type="term" value="C:endoplasmic reticulum"/>
    <property type="evidence" value="ECO:0007669"/>
    <property type="project" value="UniProtKB-SubCell"/>
</dbReference>
<evidence type="ECO:0000256" key="2">
    <source>
        <dbReference type="ARBA" id="ARBA00022448"/>
    </source>
</evidence>
<evidence type="ECO:0000256" key="3">
    <source>
        <dbReference type="ARBA" id="ARBA00022824"/>
    </source>
</evidence>
<feature type="compositionally biased region" description="Basic and acidic residues" evidence="5">
    <location>
        <begin position="762"/>
        <end position="777"/>
    </location>
</feature>
<evidence type="ECO:0000313" key="7">
    <source>
        <dbReference type="EMBL" id="KEZ46715.1"/>
    </source>
</evidence>
<dbReference type="OrthoDB" id="3434013at2759"/>
<keyword evidence="2" id="KW-0813">Transport</keyword>
<dbReference type="GO" id="GO:0006890">
    <property type="term" value="P:retrograde vesicle-mediated transport, Golgi to endoplasmic reticulum"/>
    <property type="evidence" value="ECO:0007669"/>
    <property type="project" value="InterPro"/>
</dbReference>
<sequence length="802" mass="87968">MTAATLSPTKVVLLAAHLATRADIDSLSYLVSRHGNVLQKDLVLRILLTYFPETIPSHTYVPFLQELASGDFAGYDPIDIDSTAVDALTENEASKQTEVRENLHLVGRDMRGMVGPWLQDPTKWTTLPPDGTELDGLPPFPSLEAVLEWLTQQASKNWRLAVEVIRQWQGPIDSDFGDYDESSWSETQQQYLQRRYLRAALAAAYLINEPTVDAISGVHNIACRIASILGVKEPNPLETSAIVALDFTDVDSRDPAATKFVSHMRNNSLEESNPITNPNLASVRRLSALTSSAFLLSSAGLSCSVRRAGDLVFLRDAREQKSEAVKFINAVARRASQNNDDRYWLVARDELFWLWSWSAAETGPAPPQAGLGVFGAVGWQFLETEFLKALLVATRYGLAQTIYEKPGHSLLDPAVLRDTVVTAAMNAFDNASNPNRTRGGLKRCDDIIRAFPKTLGKASPAFKQIDSLLKATHALSHYRLVLKQGEPFSPVVLRVHSDPISIIAKVLEQNPKSYTKIQDFLEVGANMVRAGLYASKTRKSDTDDQQSTLLFMSEKRVTSMCIEAALREDDFETAYSYVASRLATTAQLPTTSDLAGKSPAPLDDWSWRAALQAGQYIRTAQTIQPTHLGTASGNLDIRHLEQRVECLATALRIAPSSQLHEILKTFRRCEEQLDSAIKEEAAKEAAWDAAGDLHSPGIPGAFTPGTTESRAVPPSASTSREADDVPMSLFDLSRATARVAQRNLSVLSSLGSSSGGQEPEPEPTHKDDHRTRKRDQLRDAAMGTLVSGVGWLINAPANRTDG</sequence>
<reference evidence="7 8" key="1">
    <citation type="journal article" date="2014" name="Genome Announc.">
        <title>Draft genome sequence of the pathogenic fungus Scedosporium apiospermum.</title>
        <authorList>
            <person name="Vandeputte P."/>
            <person name="Ghamrawi S."/>
            <person name="Rechenmann M."/>
            <person name="Iltis A."/>
            <person name="Giraud S."/>
            <person name="Fleury M."/>
            <person name="Thornton C."/>
            <person name="Delhaes L."/>
            <person name="Meyer W."/>
            <person name="Papon N."/>
            <person name="Bouchara J.P."/>
        </authorList>
    </citation>
    <scope>NUCLEOTIDE SEQUENCE [LARGE SCALE GENOMIC DNA]</scope>
    <source>
        <strain evidence="7 8">IHEM 14462</strain>
    </source>
</reference>
<proteinExistence type="predicted"/>
<dbReference type="GO" id="GO:0015031">
    <property type="term" value="P:protein transport"/>
    <property type="evidence" value="ECO:0007669"/>
    <property type="project" value="UniProtKB-KW"/>
</dbReference>
<dbReference type="PANTHER" id="PTHR40787">
    <property type="entry name" value="SECRETED PROTEIN"/>
    <property type="match status" value="1"/>
</dbReference>
<name>A0A084GHA3_PSEDA</name>